<gene>
    <name evidence="4" type="ORF">D0Y65_032551</name>
</gene>
<dbReference type="PANTHER" id="PTHR33142">
    <property type="entry name" value="CYCLIN-DEPENDENT PROTEIN KINASE INHIBITOR SMR13"/>
    <property type="match status" value="1"/>
</dbReference>
<dbReference type="EMBL" id="QZWG01000011">
    <property type="protein sequence ID" value="RZB84192.1"/>
    <property type="molecule type" value="Genomic_DNA"/>
</dbReference>
<evidence type="ECO:0000313" key="5">
    <source>
        <dbReference type="Proteomes" id="UP000289340"/>
    </source>
</evidence>
<feature type="region of interest" description="Disordered" evidence="3">
    <location>
        <begin position="97"/>
        <end position="116"/>
    </location>
</feature>
<dbReference type="GO" id="GO:0004860">
    <property type="term" value="F:protein kinase inhibitor activity"/>
    <property type="evidence" value="ECO:0007669"/>
    <property type="project" value="UniProtKB-KW"/>
</dbReference>
<accession>A0A445IDY6</accession>
<name>A0A445IDY6_GLYSO</name>
<dbReference type="GO" id="GO:0005634">
    <property type="term" value="C:nucleus"/>
    <property type="evidence" value="ECO:0007669"/>
    <property type="project" value="TreeGrafter"/>
</dbReference>
<evidence type="ECO:0000256" key="3">
    <source>
        <dbReference type="SAM" id="MobiDB-lite"/>
    </source>
</evidence>
<dbReference type="Proteomes" id="UP000289340">
    <property type="component" value="Chromosome 11"/>
</dbReference>
<organism evidence="4 5">
    <name type="scientific">Glycine soja</name>
    <name type="common">Wild soybean</name>
    <dbReference type="NCBI Taxonomy" id="3848"/>
    <lineage>
        <taxon>Eukaryota</taxon>
        <taxon>Viridiplantae</taxon>
        <taxon>Streptophyta</taxon>
        <taxon>Embryophyta</taxon>
        <taxon>Tracheophyta</taxon>
        <taxon>Spermatophyta</taxon>
        <taxon>Magnoliopsida</taxon>
        <taxon>eudicotyledons</taxon>
        <taxon>Gunneridae</taxon>
        <taxon>Pentapetalae</taxon>
        <taxon>rosids</taxon>
        <taxon>fabids</taxon>
        <taxon>Fabales</taxon>
        <taxon>Fabaceae</taxon>
        <taxon>Papilionoideae</taxon>
        <taxon>50 kb inversion clade</taxon>
        <taxon>NPAAA clade</taxon>
        <taxon>indigoferoid/millettioid clade</taxon>
        <taxon>Phaseoleae</taxon>
        <taxon>Glycine</taxon>
        <taxon>Glycine subgen. Soja</taxon>
    </lineage>
</organism>
<keyword evidence="1" id="KW-0649">Protein kinase inhibitor</keyword>
<evidence type="ECO:0000256" key="1">
    <source>
        <dbReference type="ARBA" id="ARBA00023013"/>
    </source>
</evidence>
<sequence>MFSESGSSSFCFMGVSSNSKVFLSDKDLKGVINNMDPLVHKEGCQTLIQEDHQLIRLKQLSVQQEEEEEEEKQQRNSNIILTTKPVGPINLKLEIPSSSYVGSENDDDGLKTPTSSDHKIPVILECPCAPKKTKSKPAGTKRKSCRPRIVLDLYNDLESLFPVPYGVDLGGGVMNKRVKQ</sequence>
<reference evidence="4 5" key="1">
    <citation type="submission" date="2018-09" db="EMBL/GenBank/DDBJ databases">
        <title>A high-quality reference genome of wild soybean provides a powerful tool to mine soybean genomes.</title>
        <authorList>
            <person name="Xie M."/>
            <person name="Chung C.Y.L."/>
            <person name="Li M.-W."/>
            <person name="Wong F.-L."/>
            <person name="Chan T.-F."/>
            <person name="Lam H.-M."/>
        </authorList>
    </citation>
    <scope>NUCLEOTIDE SEQUENCE [LARGE SCALE GENOMIC DNA]</scope>
    <source>
        <strain evidence="5">cv. W05</strain>
        <tissue evidence="4">Hypocotyl of etiolated seedlings</tissue>
    </source>
</reference>
<dbReference type="PANTHER" id="PTHR33142:SF66">
    <property type="entry name" value="CYCLIN-DEPENDENT PROTEIN KINASE INHIBITOR SMR3"/>
    <property type="match status" value="1"/>
</dbReference>
<comment type="caution">
    <text evidence="4">The sequence shown here is derived from an EMBL/GenBank/DDBJ whole genome shotgun (WGS) entry which is preliminary data.</text>
</comment>
<proteinExistence type="predicted"/>
<evidence type="ECO:0000256" key="2">
    <source>
        <dbReference type="ARBA" id="ARBA00023306"/>
    </source>
</evidence>
<evidence type="ECO:0008006" key="6">
    <source>
        <dbReference type="Google" id="ProtNLM"/>
    </source>
</evidence>
<keyword evidence="2" id="KW-0131">Cell cycle</keyword>
<protein>
    <recommendedName>
        <fullName evidence="6">Cyclin-dependent protein kinase inhibitor SMR3</fullName>
    </recommendedName>
</protein>
<dbReference type="GO" id="GO:0032875">
    <property type="term" value="P:regulation of DNA endoreduplication"/>
    <property type="evidence" value="ECO:0007669"/>
    <property type="project" value="InterPro"/>
</dbReference>
<keyword evidence="5" id="KW-1185">Reference proteome</keyword>
<dbReference type="AlphaFoldDB" id="A0A445IDY6"/>
<evidence type="ECO:0000313" key="4">
    <source>
        <dbReference type="EMBL" id="RZB84192.1"/>
    </source>
</evidence>
<dbReference type="InterPro" id="IPR040389">
    <property type="entry name" value="SMR"/>
</dbReference>